<sequence>MKKYSFISIVVLLAMLFVSCGTSDGKLSRQTGTAGDEVEAGLYLAHNVMWDLARDKFDEGIAKDPNCVSCYLNKGHVETDRVQRRELYEKALELSSTQHPETKLARDAVNWINGEGGRFDSYENLYKKYPNDPYLANGAARSLMINDKLDEARVLLEEAFNAMPSAGFLSNLLGYTYMNNEEPGSDEFEKASGHLRRYMRTENGKDGLANALDSMGEYYLMKGDFENALAHYRRAIGANPNYKWGPINVARTMRQAKRANGEARIMPSSTENQDAKNAFNVGGWYLYNIDWDRAYEKFSEAIELDPNFALAYAMRARTSFFLGNTDDLVDDLDIAVSMSLNASEDEGLLINALAIDVKDGTSTFNDLVEGLAKKYSDDSMLAFETVFATMSAIGADAVIERANALLAMDPDFTPAYNMLGYAYMDKGDLENAGKVLQEQVRLAPGLANPYDSMGDYYLTVGDSESALKYFEKSASMGLTASTTKADSLKNIPETEEE</sequence>
<dbReference type="EMBL" id="UINC01001348">
    <property type="protein sequence ID" value="SUZ78284.1"/>
    <property type="molecule type" value="Genomic_DNA"/>
</dbReference>
<dbReference type="Pfam" id="PF13181">
    <property type="entry name" value="TPR_8"/>
    <property type="match status" value="3"/>
</dbReference>
<proteinExistence type="predicted"/>
<protein>
    <recommendedName>
        <fullName evidence="2">Tetratricopeptide repeat-like domain-containing protein</fullName>
    </recommendedName>
</protein>
<dbReference type="PROSITE" id="PS51257">
    <property type="entry name" value="PROKAR_LIPOPROTEIN"/>
    <property type="match status" value="1"/>
</dbReference>
<dbReference type="SUPFAM" id="SSF48452">
    <property type="entry name" value="TPR-like"/>
    <property type="match status" value="2"/>
</dbReference>
<name>A0A381QHC5_9ZZZZ</name>
<reference evidence="1" key="1">
    <citation type="submission" date="2018-05" db="EMBL/GenBank/DDBJ databases">
        <authorList>
            <person name="Lanie J.A."/>
            <person name="Ng W.-L."/>
            <person name="Kazmierczak K.M."/>
            <person name="Andrzejewski T.M."/>
            <person name="Davidsen T.M."/>
            <person name="Wayne K.J."/>
            <person name="Tettelin H."/>
            <person name="Glass J.I."/>
            <person name="Rusch D."/>
            <person name="Podicherti R."/>
            <person name="Tsui H.-C.T."/>
            <person name="Winkler M.E."/>
        </authorList>
    </citation>
    <scope>NUCLEOTIDE SEQUENCE</scope>
</reference>
<dbReference type="PROSITE" id="PS50005">
    <property type="entry name" value="TPR"/>
    <property type="match status" value="4"/>
</dbReference>
<dbReference type="AlphaFoldDB" id="A0A381QHC5"/>
<dbReference type="Gene3D" id="1.25.40.10">
    <property type="entry name" value="Tetratricopeptide repeat domain"/>
    <property type="match status" value="3"/>
</dbReference>
<dbReference type="PANTHER" id="PTHR12558:SF13">
    <property type="entry name" value="CELL DIVISION CYCLE PROTEIN 27 HOMOLOG"/>
    <property type="match status" value="1"/>
</dbReference>
<dbReference type="PANTHER" id="PTHR12558">
    <property type="entry name" value="CELL DIVISION CYCLE 16,23,27"/>
    <property type="match status" value="1"/>
</dbReference>
<gene>
    <name evidence="1" type="ORF">METZ01_LOCUS31138</name>
</gene>
<dbReference type="SMART" id="SM00028">
    <property type="entry name" value="TPR"/>
    <property type="match status" value="4"/>
</dbReference>
<dbReference type="InterPro" id="IPR019734">
    <property type="entry name" value="TPR_rpt"/>
</dbReference>
<dbReference type="PROSITE" id="PS50293">
    <property type="entry name" value="TPR_REGION"/>
    <property type="match status" value="1"/>
</dbReference>
<dbReference type="InterPro" id="IPR011990">
    <property type="entry name" value="TPR-like_helical_dom_sf"/>
</dbReference>
<accession>A0A381QHC5</accession>
<evidence type="ECO:0000313" key="1">
    <source>
        <dbReference type="EMBL" id="SUZ78284.1"/>
    </source>
</evidence>
<evidence type="ECO:0008006" key="2">
    <source>
        <dbReference type="Google" id="ProtNLM"/>
    </source>
</evidence>
<organism evidence="1">
    <name type="scientific">marine metagenome</name>
    <dbReference type="NCBI Taxonomy" id="408172"/>
    <lineage>
        <taxon>unclassified sequences</taxon>
        <taxon>metagenomes</taxon>
        <taxon>ecological metagenomes</taxon>
    </lineage>
</organism>